<dbReference type="AlphaFoldDB" id="A0A7H0GT15"/>
<dbReference type="Proteomes" id="UP000516093">
    <property type="component" value="Chromosome"/>
</dbReference>
<reference evidence="2 3" key="1">
    <citation type="submission" date="2020-08" db="EMBL/GenBank/DDBJ databases">
        <title>Genome sequence of Hymenobacter qilianensis JCM 19763T.</title>
        <authorList>
            <person name="Hyun D.-W."/>
            <person name="Bae J.-W."/>
        </authorList>
    </citation>
    <scope>NUCLEOTIDE SEQUENCE [LARGE SCALE GENOMIC DNA]</scope>
    <source>
        <strain evidence="2 3">JCM 19763</strain>
    </source>
</reference>
<dbReference type="InterPro" id="IPR036291">
    <property type="entry name" value="NAD(P)-bd_dom_sf"/>
</dbReference>
<dbReference type="RefSeq" id="WP_187731715.1">
    <property type="nucleotide sequence ID" value="NZ_BMFN01000003.1"/>
</dbReference>
<dbReference type="Pfam" id="PF03807">
    <property type="entry name" value="F420_oxidored"/>
    <property type="match status" value="1"/>
</dbReference>
<dbReference type="SUPFAM" id="SSF51735">
    <property type="entry name" value="NAD(P)-binding Rossmann-fold domains"/>
    <property type="match status" value="1"/>
</dbReference>
<dbReference type="InterPro" id="IPR028939">
    <property type="entry name" value="P5C_Rdtase_cat_N"/>
</dbReference>
<dbReference type="EMBL" id="CP060784">
    <property type="protein sequence ID" value="QNP51431.1"/>
    <property type="molecule type" value="Genomic_DNA"/>
</dbReference>
<proteinExistence type="predicted"/>
<gene>
    <name evidence="2" type="ORF">H9L05_15575</name>
</gene>
<evidence type="ECO:0000313" key="2">
    <source>
        <dbReference type="EMBL" id="QNP51431.1"/>
    </source>
</evidence>
<name>A0A7H0GT15_9BACT</name>
<organism evidence="2 3">
    <name type="scientific">Hymenobacter qilianensis</name>
    <dbReference type="NCBI Taxonomy" id="1385715"/>
    <lineage>
        <taxon>Bacteria</taxon>
        <taxon>Pseudomonadati</taxon>
        <taxon>Bacteroidota</taxon>
        <taxon>Cytophagia</taxon>
        <taxon>Cytophagales</taxon>
        <taxon>Hymenobacteraceae</taxon>
        <taxon>Hymenobacter</taxon>
    </lineage>
</organism>
<sequence>MKIGIIGIGFVGAPLAKYLVAAGHQVKVTNTRPPEELARMAQELSATPATQQEVAEDVDVLVSSLNFNVLAALPQELKDLFRSLPADVIVADTGNYIPFRDGRIEALEQGQVEGMWVAEQLGRPVTKFLNNLLAETIARGGTPPGTPGRIALALAGDDARAKQVLTTLGNDLGFDAVDAGSLADSWRQQPGTPAYCTELTAPELTKALALADKDVSALERERVFTEIYQLPETERTHKAIVAIERSVLHNAQQRPGSYARHHAR</sequence>
<keyword evidence="3" id="KW-1185">Reference proteome</keyword>
<evidence type="ECO:0000259" key="1">
    <source>
        <dbReference type="Pfam" id="PF03807"/>
    </source>
</evidence>
<dbReference type="Gene3D" id="3.40.50.720">
    <property type="entry name" value="NAD(P)-binding Rossmann-like Domain"/>
    <property type="match status" value="1"/>
</dbReference>
<evidence type="ECO:0000313" key="3">
    <source>
        <dbReference type="Proteomes" id="UP000516093"/>
    </source>
</evidence>
<protein>
    <submittedName>
        <fullName evidence="2">NAD(P)-binding domain-containing protein</fullName>
    </submittedName>
</protein>
<feature type="domain" description="Pyrroline-5-carboxylate reductase catalytic N-terminal" evidence="1">
    <location>
        <begin position="2"/>
        <end position="95"/>
    </location>
</feature>
<accession>A0A7H0GT15</accession>
<dbReference type="KEGG" id="hqi:H9L05_15575"/>